<gene>
    <name evidence="4" type="ORF">ANANG_G00095140</name>
</gene>
<sequence>MDAAPRLGLFSILLLHICLPQVLVTAETPQVPESILPPTEVIAQEAEVTEVTLSAPAVEQEAAAQDEVEASEEVSQEVAAEPAEEAAPAVEEPAPEEEAQEEAQEVVAEVAVEAGEPAAEATAEVAGDAGEPAAAEPAQEEAQAAGEAGQEDPAVPDAAEEALGEVSQEAAVEEGVEDGTEAVGENAEEVAVEGNEEGAAQASETEEADLTPGPADTYVPAQSQDPAIPAVPAVARPAGGDQPRGRGDHPGRKVEEAVEAEEEAVEEVVEEEVEEEEVIEVEEEVIPATPAVPLLEELGEESELIEITAEEGTALGLEAWKIGAISAAVFLFLETVVIIVYFLKCRRKTASGAVPVKASEDCEAAQTANEEAEESSPAADEDQTQQNNISESLEMSQFQQEETMADIPLDPPAEPSPEEPANDVRTSVL</sequence>
<feature type="compositionally biased region" description="Acidic residues" evidence="1">
    <location>
        <begin position="93"/>
        <end position="104"/>
    </location>
</feature>
<reference evidence="4" key="1">
    <citation type="submission" date="2021-01" db="EMBL/GenBank/DDBJ databases">
        <title>A chromosome-scale assembly of European eel, Anguilla anguilla.</title>
        <authorList>
            <person name="Henkel C."/>
            <person name="Jong-Raadsen S.A."/>
            <person name="Dufour S."/>
            <person name="Weltzien F.-A."/>
            <person name="Palstra A.P."/>
            <person name="Pelster B."/>
            <person name="Spaink H.P."/>
            <person name="Van Den Thillart G.E."/>
            <person name="Jansen H."/>
            <person name="Zahm M."/>
            <person name="Klopp C."/>
            <person name="Cedric C."/>
            <person name="Louis A."/>
            <person name="Berthelot C."/>
            <person name="Parey E."/>
            <person name="Roest Crollius H."/>
            <person name="Montfort J."/>
            <person name="Robinson-Rechavi M."/>
            <person name="Bucao C."/>
            <person name="Bouchez O."/>
            <person name="Gislard M."/>
            <person name="Lluch J."/>
            <person name="Milhes M."/>
            <person name="Lampietro C."/>
            <person name="Lopez Roques C."/>
            <person name="Donnadieu C."/>
            <person name="Braasch I."/>
            <person name="Desvignes T."/>
            <person name="Postlethwait J."/>
            <person name="Bobe J."/>
            <person name="Guiguen Y."/>
            <person name="Dirks R."/>
        </authorList>
    </citation>
    <scope>NUCLEOTIDE SEQUENCE</scope>
    <source>
        <strain evidence="4">Tag_6206</strain>
        <tissue evidence="4">Liver</tissue>
    </source>
</reference>
<feature type="transmembrane region" description="Helical" evidence="2">
    <location>
        <begin position="322"/>
        <end position="343"/>
    </location>
</feature>
<accession>A0A9D3MFQ1</accession>
<feature type="compositionally biased region" description="Polar residues" evidence="1">
    <location>
        <begin position="384"/>
        <end position="402"/>
    </location>
</feature>
<keyword evidence="5" id="KW-1185">Reference proteome</keyword>
<protein>
    <recommendedName>
        <fullName evidence="6">Fibrous sheath CABYR-binding protein-like</fullName>
    </recommendedName>
</protein>
<feature type="compositionally biased region" description="Low complexity" evidence="1">
    <location>
        <begin position="226"/>
        <end position="238"/>
    </location>
</feature>
<dbReference type="Proteomes" id="UP001044222">
    <property type="component" value="Unassembled WGS sequence"/>
</dbReference>
<keyword evidence="2" id="KW-1133">Transmembrane helix</keyword>
<dbReference type="EMBL" id="JAFIRN010000005">
    <property type="protein sequence ID" value="KAG5848132.1"/>
    <property type="molecule type" value="Genomic_DNA"/>
</dbReference>
<organism evidence="4 5">
    <name type="scientific">Anguilla anguilla</name>
    <name type="common">European freshwater eel</name>
    <name type="synonym">Muraena anguilla</name>
    <dbReference type="NCBI Taxonomy" id="7936"/>
    <lineage>
        <taxon>Eukaryota</taxon>
        <taxon>Metazoa</taxon>
        <taxon>Chordata</taxon>
        <taxon>Craniata</taxon>
        <taxon>Vertebrata</taxon>
        <taxon>Euteleostomi</taxon>
        <taxon>Actinopterygii</taxon>
        <taxon>Neopterygii</taxon>
        <taxon>Teleostei</taxon>
        <taxon>Anguilliformes</taxon>
        <taxon>Anguillidae</taxon>
        <taxon>Anguilla</taxon>
    </lineage>
</organism>
<evidence type="ECO:0008006" key="6">
    <source>
        <dbReference type="Google" id="ProtNLM"/>
    </source>
</evidence>
<comment type="caution">
    <text evidence="4">The sequence shown here is derived from an EMBL/GenBank/DDBJ whole genome shotgun (WGS) entry which is preliminary data.</text>
</comment>
<evidence type="ECO:0000313" key="5">
    <source>
        <dbReference type="Proteomes" id="UP001044222"/>
    </source>
</evidence>
<evidence type="ECO:0000313" key="4">
    <source>
        <dbReference type="EMBL" id="KAG5848132.1"/>
    </source>
</evidence>
<feature type="region of interest" description="Disordered" evidence="1">
    <location>
        <begin position="118"/>
        <end position="255"/>
    </location>
</feature>
<keyword evidence="3" id="KW-0732">Signal</keyword>
<feature type="compositionally biased region" description="Basic and acidic residues" evidence="1">
    <location>
        <begin position="243"/>
        <end position="255"/>
    </location>
</feature>
<feature type="compositionally biased region" description="Acidic residues" evidence="1">
    <location>
        <begin position="370"/>
        <end position="383"/>
    </location>
</feature>
<proteinExistence type="predicted"/>
<evidence type="ECO:0000256" key="3">
    <source>
        <dbReference type="SAM" id="SignalP"/>
    </source>
</evidence>
<feature type="compositionally biased region" description="Acidic residues" evidence="1">
    <location>
        <begin position="64"/>
        <end position="75"/>
    </location>
</feature>
<dbReference type="AlphaFoldDB" id="A0A9D3MFQ1"/>
<name>A0A9D3MFQ1_ANGAN</name>
<feature type="chain" id="PRO_5039236113" description="Fibrous sheath CABYR-binding protein-like" evidence="3">
    <location>
        <begin position="27"/>
        <end position="429"/>
    </location>
</feature>
<keyword evidence="2" id="KW-0812">Transmembrane</keyword>
<feature type="compositionally biased region" description="Low complexity" evidence="1">
    <location>
        <begin position="76"/>
        <end position="92"/>
    </location>
</feature>
<feature type="region of interest" description="Disordered" evidence="1">
    <location>
        <begin position="59"/>
        <end position="105"/>
    </location>
</feature>
<feature type="signal peptide" evidence="3">
    <location>
        <begin position="1"/>
        <end position="26"/>
    </location>
</feature>
<evidence type="ECO:0000256" key="2">
    <source>
        <dbReference type="SAM" id="Phobius"/>
    </source>
</evidence>
<feature type="compositionally biased region" description="Low complexity" evidence="1">
    <location>
        <begin position="118"/>
        <end position="157"/>
    </location>
</feature>
<evidence type="ECO:0000256" key="1">
    <source>
        <dbReference type="SAM" id="MobiDB-lite"/>
    </source>
</evidence>
<feature type="region of interest" description="Disordered" evidence="1">
    <location>
        <begin position="355"/>
        <end position="429"/>
    </location>
</feature>
<keyword evidence="2" id="KW-0472">Membrane</keyword>
<feature type="compositionally biased region" description="Acidic residues" evidence="1">
    <location>
        <begin position="171"/>
        <end position="196"/>
    </location>
</feature>